<proteinExistence type="predicted"/>
<reference evidence="1" key="1">
    <citation type="journal article" date="2020" name="mSystems">
        <title>Genome- and Community-Level Interaction Insights into Carbon Utilization and Element Cycling Functions of Hydrothermarchaeota in Hydrothermal Sediment.</title>
        <authorList>
            <person name="Zhou Z."/>
            <person name="Liu Y."/>
            <person name="Xu W."/>
            <person name="Pan J."/>
            <person name="Luo Z.H."/>
            <person name="Li M."/>
        </authorList>
    </citation>
    <scope>NUCLEOTIDE SEQUENCE [LARGE SCALE GENOMIC DNA]</scope>
    <source>
        <strain evidence="1">HyVt-527</strain>
    </source>
</reference>
<dbReference type="EMBL" id="DROD01000707">
    <property type="protein sequence ID" value="HHJ53755.1"/>
    <property type="molecule type" value="Genomic_DNA"/>
</dbReference>
<gene>
    <name evidence="1" type="ORF">ENJ89_11215</name>
</gene>
<organism evidence="1">
    <name type="scientific">Caldithrix abyssi</name>
    <dbReference type="NCBI Taxonomy" id="187145"/>
    <lineage>
        <taxon>Bacteria</taxon>
        <taxon>Pseudomonadati</taxon>
        <taxon>Calditrichota</taxon>
        <taxon>Calditrichia</taxon>
        <taxon>Calditrichales</taxon>
        <taxon>Calditrichaceae</taxon>
        <taxon>Caldithrix</taxon>
    </lineage>
</organism>
<name>A0A7V5PRY2_CALAY</name>
<comment type="caution">
    <text evidence="1">The sequence shown here is derived from an EMBL/GenBank/DDBJ whole genome shotgun (WGS) entry which is preliminary data.</text>
</comment>
<protein>
    <submittedName>
        <fullName evidence="1">Uncharacterized protein</fullName>
    </submittedName>
</protein>
<dbReference type="Proteomes" id="UP000886124">
    <property type="component" value="Unassembled WGS sequence"/>
</dbReference>
<dbReference type="AlphaFoldDB" id="A0A7V5PRY2"/>
<evidence type="ECO:0000313" key="1">
    <source>
        <dbReference type="EMBL" id="HHJ53755.1"/>
    </source>
</evidence>
<sequence>MAQFSEIQKMFMARPIEVYWAGFHASSFSLMEAGWEFGIEKQPSYASYHDELQVIMRNQKHKLQAWSNRFLDYSRLDDYRVAGELPHQIEIQRMAANIQMHVMGPGHPGREAVLHGFDGYSRMAGMHRGLDRKYEISIHELFERLSPPEGFSKVNEESKVYVPDHTVPELMALIKEKQKPIQDEIRKRKARNAAVAETPSAIIIPIGAATA</sequence>
<accession>A0A7V5PRY2</accession>